<name>A0A9D9IHG4_9BACT</name>
<dbReference type="Proteomes" id="UP000823604">
    <property type="component" value="Unassembled WGS sequence"/>
</dbReference>
<protein>
    <submittedName>
        <fullName evidence="1">BACON domain-containing protein</fullName>
    </submittedName>
</protein>
<reference evidence="1" key="2">
    <citation type="journal article" date="2021" name="PeerJ">
        <title>Extensive microbial diversity within the chicken gut microbiome revealed by metagenomics and culture.</title>
        <authorList>
            <person name="Gilroy R."/>
            <person name="Ravi A."/>
            <person name="Getino M."/>
            <person name="Pursley I."/>
            <person name="Horton D.L."/>
            <person name="Alikhan N.F."/>
            <person name="Baker D."/>
            <person name="Gharbi K."/>
            <person name="Hall N."/>
            <person name="Watson M."/>
            <person name="Adriaenssens E.M."/>
            <person name="Foster-Nyarko E."/>
            <person name="Jarju S."/>
            <person name="Secka A."/>
            <person name="Antonio M."/>
            <person name="Oren A."/>
            <person name="Chaudhuri R.R."/>
            <person name="La Ragione R."/>
            <person name="Hildebrand F."/>
            <person name="Pallen M.J."/>
        </authorList>
    </citation>
    <scope>NUCLEOTIDE SEQUENCE</scope>
    <source>
        <strain evidence="1">B1-8020</strain>
    </source>
</reference>
<organism evidence="1 2">
    <name type="scientific">Candidatus Merdivivens pullicola</name>
    <dbReference type="NCBI Taxonomy" id="2840872"/>
    <lineage>
        <taxon>Bacteria</taxon>
        <taxon>Pseudomonadati</taxon>
        <taxon>Bacteroidota</taxon>
        <taxon>Bacteroidia</taxon>
        <taxon>Bacteroidales</taxon>
        <taxon>Muribaculaceae</taxon>
        <taxon>Muribaculaceae incertae sedis</taxon>
        <taxon>Candidatus Merdivivens</taxon>
    </lineage>
</organism>
<evidence type="ECO:0000313" key="2">
    <source>
        <dbReference type="Proteomes" id="UP000823604"/>
    </source>
</evidence>
<evidence type="ECO:0000313" key="1">
    <source>
        <dbReference type="EMBL" id="MBO8472844.1"/>
    </source>
</evidence>
<sequence>MSITLFIISALQACDKPSPTPPGPVTGDTTDTSYPFETSRIDAAFLECIDTLDIIGDREISSVESDADWISTIARGDGRLRLEIEQNETAEHRTATLHVNFDDGGSFDFVVSQNAYPTIYVTCTKSMREIWKEAMEYGEADIPLEIELGEDTADFGLGFANISTVWSSSPGHICELLAGDNNNIIHLEDYMYQIENYGEFTVPVTIQPWADGSMYLAVIFIGIDEHGNYPVKKFEFLTIVDVVG</sequence>
<dbReference type="AlphaFoldDB" id="A0A9D9IHG4"/>
<accession>A0A9D9IHG4</accession>
<reference evidence="1" key="1">
    <citation type="submission" date="2020-10" db="EMBL/GenBank/DDBJ databases">
        <authorList>
            <person name="Gilroy R."/>
        </authorList>
    </citation>
    <scope>NUCLEOTIDE SEQUENCE</scope>
    <source>
        <strain evidence="1">B1-8020</strain>
    </source>
</reference>
<comment type="caution">
    <text evidence="1">The sequence shown here is derived from an EMBL/GenBank/DDBJ whole genome shotgun (WGS) entry which is preliminary data.</text>
</comment>
<dbReference type="EMBL" id="JADIMA010000040">
    <property type="protein sequence ID" value="MBO8472844.1"/>
    <property type="molecule type" value="Genomic_DNA"/>
</dbReference>
<proteinExistence type="predicted"/>
<gene>
    <name evidence="1" type="ORF">IAB81_04375</name>
</gene>